<dbReference type="AlphaFoldDB" id="A0A810QD44"/>
<dbReference type="Gene3D" id="1.10.260.40">
    <property type="entry name" value="lambda repressor-like DNA-binding domains"/>
    <property type="match status" value="1"/>
</dbReference>
<dbReference type="SUPFAM" id="SSF47413">
    <property type="entry name" value="lambda repressor-like DNA-binding domains"/>
    <property type="match status" value="1"/>
</dbReference>
<dbReference type="CDD" id="cd00093">
    <property type="entry name" value="HTH_XRE"/>
    <property type="match status" value="1"/>
</dbReference>
<keyword evidence="3" id="KW-1185">Reference proteome</keyword>
<evidence type="ECO:0000313" key="2">
    <source>
        <dbReference type="EMBL" id="BCK84485.1"/>
    </source>
</evidence>
<feature type="domain" description="HTH cro/C1-type" evidence="1">
    <location>
        <begin position="11"/>
        <end position="52"/>
    </location>
</feature>
<dbReference type="InterPro" id="IPR010982">
    <property type="entry name" value="Lambda_DNA-bd_dom_sf"/>
</dbReference>
<evidence type="ECO:0000313" key="3">
    <source>
        <dbReference type="Proteomes" id="UP000679848"/>
    </source>
</evidence>
<reference evidence="2" key="1">
    <citation type="submission" date="2020-09" db="EMBL/GenBank/DDBJ databases">
        <title>New species isolated from human feces.</title>
        <authorList>
            <person name="Kitahara M."/>
            <person name="Shigeno Y."/>
            <person name="Shime M."/>
            <person name="Matsumoto Y."/>
            <person name="Nakamura S."/>
            <person name="Motooka D."/>
            <person name="Fukuoka S."/>
            <person name="Nishikawa H."/>
            <person name="Benno Y."/>
        </authorList>
    </citation>
    <scope>NUCLEOTIDE SEQUENCE</scope>
    <source>
        <strain evidence="2">MM59</strain>
    </source>
</reference>
<dbReference type="SMART" id="SM00530">
    <property type="entry name" value="HTH_XRE"/>
    <property type="match status" value="1"/>
</dbReference>
<evidence type="ECO:0000259" key="1">
    <source>
        <dbReference type="PROSITE" id="PS50943"/>
    </source>
</evidence>
<dbReference type="EMBL" id="AP023420">
    <property type="protein sequence ID" value="BCK84485.1"/>
    <property type="molecule type" value="Genomic_DNA"/>
</dbReference>
<protein>
    <recommendedName>
        <fullName evidence="1">HTH cro/C1-type domain-containing protein</fullName>
    </recommendedName>
</protein>
<dbReference type="Proteomes" id="UP000679848">
    <property type="component" value="Chromosome"/>
</dbReference>
<sequence>MSENISFGDYLKILIKDAGMSQHEFYTALGITKPYFYDILSGRVNPPPPELQFKAMEILKADSTARKLFFDLAAKGRKDMPADIAKWVIDNPKAIESIRNRMDQSSTGGQKNG</sequence>
<dbReference type="GO" id="GO:0003677">
    <property type="term" value="F:DNA binding"/>
    <property type="evidence" value="ECO:0007669"/>
    <property type="project" value="InterPro"/>
</dbReference>
<organism evidence="2 3">
    <name type="scientific">Pusillibacter faecalis</name>
    <dbReference type="NCBI Taxonomy" id="2714358"/>
    <lineage>
        <taxon>Bacteria</taxon>
        <taxon>Bacillati</taxon>
        <taxon>Bacillota</taxon>
        <taxon>Clostridia</taxon>
        <taxon>Eubacteriales</taxon>
        <taxon>Oscillospiraceae</taxon>
        <taxon>Pusillibacter</taxon>
    </lineage>
</organism>
<gene>
    <name evidence="2" type="ORF">MM59RIKEN_18040</name>
</gene>
<dbReference type="PROSITE" id="PS50943">
    <property type="entry name" value="HTH_CROC1"/>
    <property type="match status" value="1"/>
</dbReference>
<accession>A0A810QD44</accession>
<dbReference type="KEGG" id="pfaa:MM59RIKEN_18040"/>
<name>A0A810QD44_9FIRM</name>
<dbReference type="RefSeq" id="WP_213543159.1">
    <property type="nucleotide sequence ID" value="NZ_AP023420.1"/>
</dbReference>
<dbReference type="InterPro" id="IPR001387">
    <property type="entry name" value="Cro/C1-type_HTH"/>
</dbReference>
<proteinExistence type="predicted"/>
<dbReference type="Pfam" id="PF13560">
    <property type="entry name" value="HTH_31"/>
    <property type="match status" value="1"/>
</dbReference>